<evidence type="ECO:0000313" key="5">
    <source>
        <dbReference type="EMBL" id="KAJ1518792.1"/>
    </source>
</evidence>
<protein>
    <submittedName>
        <fullName evidence="5">Uncharacterized protein</fullName>
    </submittedName>
</protein>
<feature type="compositionally biased region" description="Low complexity" evidence="3">
    <location>
        <begin position="380"/>
        <end position="409"/>
    </location>
</feature>
<evidence type="ECO:0000256" key="4">
    <source>
        <dbReference type="SAM" id="SignalP"/>
    </source>
</evidence>
<feature type="compositionally biased region" description="Polar residues" evidence="3">
    <location>
        <begin position="425"/>
        <end position="444"/>
    </location>
</feature>
<sequence>METRRRLLGGILTLVCFALCSGIADAACRDTAFSCKDGSKCLLIYRKCNGVAQCRDRSDEDPDMCGKAATARIALGEVLRAKVQYKAEHESVQFILCDGSSCGGFDVEGATSGGDLAFTSSEDENPMGDYGNEVNSSRPSDFHVFPTGELLFEVERRLHEVVVWLSGHKDKSISAPVKQNSSLLRVKPLAWHSDMPVELSVQQNVCGEYGFLCANGQCRQITDKCDGVKQCADGSDEDVAMCNSNCSDGSDEDLVICNTADSTDIHLGAVLTTKVQYKPEHEAIEFHLCGGQRCGVLRVMGVGSTGQLAYKSFTGANAMGAYGTLHSEDDKKKSKKRKRSVKKEESEEKKKKKPRSSRKKKDEGESGAGKKKRERRSSKKGSCAQESLSPSSAQSSSEECSSTAASTSQGEEGASSGLSKKKIIPSSTFDCDTEKNLTTSNSSIECPREGANCSGTGTSGSGTSSGSSTNSPNAGASSGTSPGSSVNSGNAGASSGSSTSDGSSESVRFRSMSDEDLAELNIQAKSETGLYLVYQGKVGRADMVELV</sequence>
<comment type="caution">
    <text evidence="5">The sequence shown here is derived from an EMBL/GenBank/DDBJ whole genome shotgun (WGS) entry which is preliminary data.</text>
</comment>
<dbReference type="Pfam" id="PF00057">
    <property type="entry name" value="Ldl_recept_a"/>
    <property type="match status" value="1"/>
</dbReference>
<dbReference type="EMBL" id="JAPTSV010000894">
    <property type="protein sequence ID" value="KAJ1518792.1"/>
    <property type="molecule type" value="Genomic_DNA"/>
</dbReference>
<feature type="compositionally biased region" description="Basic residues" evidence="3">
    <location>
        <begin position="369"/>
        <end position="379"/>
    </location>
</feature>
<keyword evidence="4" id="KW-0732">Signal</keyword>
<proteinExistence type="predicted"/>
<comment type="caution">
    <text evidence="2">Lacks conserved residue(s) required for the propagation of feature annotation.</text>
</comment>
<feature type="compositionally biased region" description="Basic residues" evidence="3">
    <location>
        <begin position="350"/>
        <end position="359"/>
    </location>
</feature>
<dbReference type="PROSITE" id="PS01209">
    <property type="entry name" value="LDLRA_1"/>
    <property type="match status" value="1"/>
</dbReference>
<keyword evidence="6" id="KW-1185">Reference proteome</keyword>
<accession>A0AAV7X2E5</accession>
<dbReference type="InterPro" id="IPR002172">
    <property type="entry name" value="LDrepeatLR_classA_rpt"/>
</dbReference>
<dbReference type="AlphaFoldDB" id="A0AAV7X2E5"/>
<feature type="region of interest" description="Disordered" evidence="3">
    <location>
        <begin position="326"/>
        <end position="510"/>
    </location>
</feature>
<dbReference type="InterPro" id="IPR036055">
    <property type="entry name" value="LDL_receptor-like_sf"/>
</dbReference>
<evidence type="ECO:0000256" key="3">
    <source>
        <dbReference type="SAM" id="MobiDB-lite"/>
    </source>
</evidence>
<evidence type="ECO:0000256" key="2">
    <source>
        <dbReference type="PROSITE-ProRule" id="PRU00124"/>
    </source>
</evidence>
<feature type="disulfide bond" evidence="2">
    <location>
        <begin position="206"/>
        <end position="218"/>
    </location>
</feature>
<dbReference type="InterPro" id="IPR023415">
    <property type="entry name" value="LDLR_class-A_CS"/>
</dbReference>
<dbReference type="SUPFAM" id="SSF57424">
    <property type="entry name" value="LDL receptor-like module"/>
    <property type="match status" value="2"/>
</dbReference>
<feature type="disulfide bond" evidence="2">
    <location>
        <begin position="213"/>
        <end position="231"/>
    </location>
</feature>
<organism evidence="5 6">
    <name type="scientific">Megalurothrips usitatus</name>
    <name type="common">bean blossom thrips</name>
    <dbReference type="NCBI Taxonomy" id="439358"/>
    <lineage>
        <taxon>Eukaryota</taxon>
        <taxon>Metazoa</taxon>
        <taxon>Ecdysozoa</taxon>
        <taxon>Arthropoda</taxon>
        <taxon>Hexapoda</taxon>
        <taxon>Insecta</taxon>
        <taxon>Pterygota</taxon>
        <taxon>Neoptera</taxon>
        <taxon>Paraneoptera</taxon>
        <taxon>Thysanoptera</taxon>
        <taxon>Terebrantia</taxon>
        <taxon>Thripoidea</taxon>
        <taxon>Thripidae</taxon>
        <taxon>Megalurothrips</taxon>
    </lineage>
</organism>
<dbReference type="PRINTS" id="PR00261">
    <property type="entry name" value="LDLRECEPTOR"/>
</dbReference>
<dbReference type="PANTHER" id="PTHR46876:SF1">
    <property type="entry name" value="LOW-DENSITY LIPOPROTEIN RECEPTOR-RELATED PROTEIN 11"/>
    <property type="match status" value="1"/>
</dbReference>
<reference evidence="5" key="1">
    <citation type="submission" date="2022-12" db="EMBL/GenBank/DDBJ databases">
        <title>Chromosome-level genome assembly of the bean flower thrips Megalurothrips usitatus.</title>
        <authorList>
            <person name="Ma L."/>
            <person name="Liu Q."/>
            <person name="Li H."/>
            <person name="Cai W."/>
        </authorList>
    </citation>
    <scope>NUCLEOTIDE SEQUENCE</scope>
    <source>
        <strain evidence="5">Cailab_2022a</strain>
    </source>
</reference>
<feature type="chain" id="PRO_5043675652" evidence="4">
    <location>
        <begin position="27"/>
        <end position="547"/>
    </location>
</feature>
<dbReference type="PANTHER" id="PTHR46876">
    <property type="entry name" value="LOW-DENSITY LIPOPROTEIN RECEPTOR-RELATED PROTEIN 11"/>
    <property type="match status" value="1"/>
</dbReference>
<gene>
    <name evidence="5" type="ORF">ONE63_011605</name>
</gene>
<evidence type="ECO:0000313" key="6">
    <source>
        <dbReference type="Proteomes" id="UP001075354"/>
    </source>
</evidence>
<dbReference type="CDD" id="cd00112">
    <property type="entry name" value="LDLa"/>
    <property type="match status" value="2"/>
</dbReference>
<name>A0AAV7X2E5_9NEOP</name>
<dbReference type="Proteomes" id="UP001075354">
    <property type="component" value="Unassembled WGS sequence"/>
</dbReference>
<dbReference type="PROSITE" id="PS50068">
    <property type="entry name" value="LDLRA_2"/>
    <property type="match status" value="2"/>
</dbReference>
<evidence type="ECO:0000256" key="1">
    <source>
        <dbReference type="ARBA" id="ARBA00023157"/>
    </source>
</evidence>
<dbReference type="Gene3D" id="4.10.400.10">
    <property type="entry name" value="Low-density Lipoprotein Receptor"/>
    <property type="match status" value="2"/>
</dbReference>
<keyword evidence="1 2" id="KW-1015">Disulfide bond</keyword>
<feature type="compositionally biased region" description="Low complexity" evidence="3">
    <location>
        <begin position="450"/>
        <end position="506"/>
    </location>
</feature>
<feature type="signal peptide" evidence="4">
    <location>
        <begin position="1"/>
        <end position="26"/>
    </location>
</feature>
<dbReference type="SMART" id="SM00192">
    <property type="entry name" value="LDLa"/>
    <property type="match status" value="2"/>
</dbReference>